<gene>
    <name evidence="3" type="ORF">QRD43_12910</name>
</gene>
<name>A0ABT7LIX4_9BURK</name>
<dbReference type="EMBL" id="JASVDS010000003">
    <property type="protein sequence ID" value="MDL5032807.1"/>
    <property type="molecule type" value="Genomic_DNA"/>
</dbReference>
<evidence type="ECO:0000313" key="4">
    <source>
        <dbReference type="Proteomes" id="UP001238603"/>
    </source>
</evidence>
<dbReference type="InterPro" id="IPR033900">
    <property type="entry name" value="Gram_neg_porin_domain"/>
</dbReference>
<proteinExistence type="predicted"/>
<evidence type="ECO:0000313" key="3">
    <source>
        <dbReference type="EMBL" id="MDL5032807.1"/>
    </source>
</evidence>
<keyword evidence="4" id="KW-1185">Reference proteome</keyword>
<dbReference type="RefSeq" id="WP_285982881.1">
    <property type="nucleotide sequence ID" value="NZ_JASVDS010000003.1"/>
</dbReference>
<dbReference type="Gene3D" id="2.40.160.10">
    <property type="entry name" value="Porin"/>
    <property type="match status" value="1"/>
</dbReference>
<dbReference type="Proteomes" id="UP001238603">
    <property type="component" value="Unassembled WGS sequence"/>
</dbReference>
<reference evidence="3 4" key="1">
    <citation type="submission" date="2023-06" db="EMBL/GenBank/DDBJ databases">
        <title>Pelomonas sp. APW6 16S ribosomal RNA gene genome sequencing and assembly.</title>
        <authorList>
            <person name="Woo H."/>
        </authorList>
    </citation>
    <scope>NUCLEOTIDE SEQUENCE [LARGE SCALE GENOMIC DNA]</scope>
    <source>
        <strain evidence="3 4">APW6</strain>
    </source>
</reference>
<dbReference type="InterPro" id="IPR023614">
    <property type="entry name" value="Porin_dom_sf"/>
</dbReference>
<feature type="domain" description="Porin" evidence="2">
    <location>
        <begin position="13"/>
        <end position="314"/>
    </location>
</feature>
<sequence>MMVLKSLRLAPLALGVLALSAQAQSDTASMFTFSGFGTVGMVKTSTDEADFVISGQPSGATKKWSGDVDTKLGVQVGAKFNDMFSATVQVLSKHNGDGNYKPGIEWAFAKAQFSPSLSMRVGRMGGPFFAVSDFRDVGYANTWLRPPQDVYGQVPVSQMDGADISYQGALGGSTVNLQFYAGKSDAVFEGVDVHMKSMAGFNATAELDGGFTLRLGHVQGKLTVDSVSLAGLVTLLHATPFGAVGDQLSAVDKKATFTGIGVSWDQGDWLANAEYTMRRTESYVPDTDGWYATLGHRFGKFTPYVTVSELKQKDSNVNNVIPAGVKIPSPPAPFPIADLKAVVDKTLYDQSNQQKSVALGLRWDAYRNVAVKAQYERITPTGPGLFTNPQASFGSSKVNVYSVSVDFVF</sequence>
<accession>A0ABT7LIX4</accession>
<organism evidence="3 4">
    <name type="scientific">Roseateles subflavus</name>
    <dbReference type="NCBI Taxonomy" id="3053353"/>
    <lineage>
        <taxon>Bacteria</taxon>
        <taxon>Pseudomonadati</taxon>
        <taxon>Pseudomonadota</taxon>
        <taxon>Betaproteobacteria</taxon>
        <taxon>Burkholderiales</taxon>
        <taxon>Sphaerotilaceae</taxon>
        <taxon>Roseateles</taxon>
    </lineage>
</organism>
<comment type="caution">
    <text evidence="3">The sequence shown here is derived from an EMBL/GenBank/DDBJ whole genome shotgun (WGS) entry which is preliminary data.</text>
</comment>
<dbReference type="SUPFAM" id="SSF56935">
    <property type="entry name" value="Porins"/>
    <property type="match status" value="1"/>
</dbReference>
<feature type="chain" id="PRO_5046548635" description="Porin domain-containing protein" evidence="1">
    <location>
        <begin position="24"/>
        <end position="409"/>
    </location>
</feature>
<feature type="signal peptide" evidence="1">
    <location>
        <begin position="1"/>
        <end position="23"/>
    </location>
</feature>
<protein>
    <recommendedName>
        <fullName evidence="2">Porin domain-containing protein</fullName>
    </recommendedName>
</protein>
<dbReference type="Pfam" id="PF13609">
    <property type="entry name" value="Porin_4"/>
    <property type="match status" value="1"/>
</dbReference>
<keyword evidence="1" id="KW-0732">Signal</keyword>
<evidence type="ECO:0000256" key="1">
    <source>
        <dbReference type="SAM" id="SignalP"/>
    </source>
</evidence>
<evidence type="ECO:0000259" key="2">
    <source>
        <dbReference type="Pfam" id="PF13609"/>
    </source>
</evidence>